<dbReference type="Gene3D" id="2.60.120.10">
    <property type="entry name" value="Jelly Rolls"/>
    <property type="match status" value="1"/>
</dbReference>
<dbReference type="AlphaFoldDB" id="A0A975FB50"/>
<dbReference type="SUPFAM" id="SSF51182">
    <property type="entry name" value="RmlC-like cupins"/>
    <property type="match status" value="1"/>
</dbReference>
<evidence type="ECO:0000259" key="1">
    <source>
        <dbReference type="Pfam" id="PF07883"/>
    </source>
</evidence>
<evidence type="ECO:0000313" key="3">
    <source>
        <dbReference type="Proteomes" id="UP000672009"/>
    </source>
</evidence>
<keyword evidence="3" id="KW-1185">Reference proteome</keyword>
<dbReference type="EMBL" id="CP072793">
    <property type="protein sequence ID" value="QTR54353.1"/>
    <property type="molecule type" value="Genomic_DNA"/>
</dbReference>
<accession>A0A975FB50</accession>
<dbReference type="Pfam" id="PF07883">
    <property type="entry name" value="Cupin_2"/>
    <property type="match status" value="1"/>
</dbReference>
<dbReference type="InterPro" id="IPR013096">
    <property type="entry name" value="Cupin_2"/>
</dbReference>
<sequence>MRNNMFANIPATIPTEIFESLIQTDTIKIERIISKGQQSAEGYWYDQDQAEFVLVLQGQARIQFETHTVDLNAGDYLNIAAHQKHRVAWTTPTEETLWLAVFY</sequence>
<dbReference type="InterPro" id="IPR011051">
    <property type="entry name" value="RmlC_Cupin_sf"/>
</dbReference>
<dbReference type="RefSeq" id="WP_210219844.1">
    <property type="nucleotide sequence ID" value="NZ_CP072793.1"/>
</dbReference>
<dbReference type="InterPro" id="IPR014710">
    <property type="entry name" value="RmlC-like_jellyroll"/>
</dbReference>
<gene>
    <name evidence="2" type="ORF">J9260_04460</name>
</gene>
<organism evidence="2 3">
    <name type="scientific">Thiothrix unzii</name>
    <dbReference type="NCBI Taxonomy" id="111769"/>
    <lineage>
        <taxon>Bacteria</taxon>
        <taxon>Pseudomonadati</taxon>
        <taxon>Pseudomonadota</taxon>
        <taxon>Gammaproteobacteria</taxon>
        <taxon>Thiotrichales</taxon>
        <taxon>Thiotrichaceae</taxon>
        <taxon>Thiothrix</taxon>
    </lineage>
</organism>
<protein>
    <submittedName>
        <fullName evidence="2">Cupin domain-containing protein</fullName>
    </submittedName>
</protein>
<dbReference type="CDD" id="cd06981">
    <property type="entry name" value="cupin_reut_a1446"/>
    <property type="match status" value="1"/>
</dbReference>
<evidence type="ECO:0000313" key="2">
    <source>
        <dbReference type="EMBL" id="QTR54353.1"/>
    </source>
</evidence>
<dbReference type="Proteomes" id="UP000672009">
    <property type="component" value="Chromosome"/>
</dbReference>
<dbReference type="KEGG" id="tun:J9260_04460"/>
<name>A0A975FB50_9GAMM</name>
<feature type="domain" description="Cupin type-2" evidence="1">
    <location>
        <begin position="35"/>
        <end position="102"/>
    </location>
</feature>
<reference evidence="2" key="1">
    <citation type="submission" date="2021-04" db="EMBL/GenBank/DDBJ databases">
        <title>Genomics, taxonomy and metabolism of representatives of sulfur bacteria of the genus Thiothrix: Thiothrix fructosivorans QT, Thiothrix unzii A1T and three new species, Thiothrix subterranea sp. nov., Thiothrix litoralis sp. nov. and 'Candidatus Thiothrix anitrata' sp. nov.</title>
        <authorList>
            <person name="Ravin N.V."/>
            <person name="Smolyakov D."/>
            <person name="Rudenko T.S."/>
            <person name="Mardanov A.V."/>
            <person name="Beletsky A.V."/>
            <person name="Markov N.D."/>
            <person name="Fomenkov A.I."/>
            <person name="Roberts R.J."/>
            <person name="Karnachuk O.V."/>
            <person name="Novikov A."/>
            <person name="Grabovich M.Y."/>
        </authorList>
    </citation>
    <scope>NUCLEOTIDE SEQUENCE</scope>
    <source>
        <strain evidence="2">A1</strain>
    </source>
</reference>
<proteinExistence type="predicted"/>